<dbReference type="InterPro" id="IPR038673">
    <property type="entry name" value="OprB_sf"/>
</dbReference>
<name>A0ABS7S1T7_9ENTR</name>
<keyword evidence="2" id="KW-0732">Signal</keyword>
<evidence type="ECO:0000256" key="2">
    <source>
        <dbReference type="RuleBase" id="RU363072"/>
    </source>
</evidence>
<evidence type="ECO:0000256" key="1">
    <source>
        <dbReference type="ARBA" id="ARBA00008769"/>
    </source>
</evidence>
<dbReference type="InterPro" id="IPR007049">
    <property type="entry name" value="Carb-sel_porin_OprB"/>
</dbReference>
<evidence type="ECO:0000313" key="4">
    <source>
        <dbReference type="Proteomes" id="UP000706580"/>
    </source>
</evidence>
<sequence length="438" mass="49119">MSLCCTPTNKKSVFPLSLLTLAIFSSTALAAENKYTCQQLDKLNTRSQQVVTPPSICESLIGDVNGWRSALADNGWGVQLSWNPTILYDLRDQQRDPQEYSGQNFTWAQTMALNVTYDLGRIGFSKDAQLTISPQWSTSNYQDGYPRLHNIATLAVNQPFLDGQIELQYGFYPLIRQFYGMILGGNSSSAALGPTSVIPVQVGISLNAPTPTFTFIARDSDKKLYNNFAVSRSMSPKGHLDDVEQNPYGLKWHVDGANPILVNEVGYKQDASDTERSLWFRAGGIYNTSHYDYYDKPGDSSDNYAFYVANTVQLTQPQLGLPLGLYLDTKVNYAPDDRNAYTSDFQVTLFDIGLFPGRQQDMTSLGYTRSFISHKFRDSLKPADLEAPQSINAISLSHAFRLTTGIYWINGITWQDNPTLVPKRDDAVLYQSSMYWNF</sequence>
<feature type="signal peptide" evidence="2">
    <location>
        <begin position="1"/>
        <end position="30"/>
    </location>
</feature>
<dbReference type="Pfam" id="PF04966">
    <property type="entry name" value="OprB"/>
    <property type="match status" value="1"/>
</dbReference>
<dbReference type="Proteomes" id="UP000706580">
    <property type="component" value="Unassembled WGS sequence"/>
</dbReference>
<evidence type="ECO:0000313" key="3">
    <source>
        <dbReference type="EMBL" id="MBZ0059511.1"/>
    </source>
</evidence>
<dbReference type="PANTHER" id="PTHR37944">
    <property type="entry name" value="PORIN B"/>
    <property type="match status" value="1"/>
</dbReference>
<dbReference type="InterPro" id="IPR052932">
    <property type="entry name" value="OprB_Porin"/>
</dbReference>
<dbReference type="PANTHER" id="PTHR37944:SF1">
    <property type="entry name" value="PORIN B"/>
    <property type="match status" value="1"/>
</dbReference>
<dbReference type="Gene3D" id="2.40.160.180">
    <property type="entry name" value="Carbohydrate-selective porin OprB"/>
    <property type="match status" value="1"/>
</dbReference>
<protein>
    <submittedName>
        <fullName evidence="3">Porin</fullName>
    </submittedName>
</protein>
<comment type="similarity">
    <text evidence="1 2">Belongs to the OprB family.</text>
</comment>
<accession>A0ABS7S1T7</accession>
<proteinExistence type="inferred from homology"/>
<dbReference type="RefSeq" id="WP_223075191.1">
    <property type="nucleotide sequence ID" value="NZ_JADMNK010000010.1"/>
</dbReference>
<comment type="caution">
    <text evidence="3">The sequence shown here is derived from an EMBL/GenBank/DDBJ whole genome shotgun (WGS) entry which is preliminary data.</text>
</comment>
<gene>
    <name evidence="3" type="ORF">ITX56_17220</name>
</gene>
<dbReference type="EMBL" id="JADMNK010000010">
    <property type="protein sequence ID" value="MBZ0059511.1"/>
    <property type="molecule type" value="Genomic_DNA"/>
</dbReference>
<reference evidence="3 4" key="1">
    <citation type="submission" date="2020-11" db="EMBL/GenBank/DDBJ databases">
        <title>Draft Genome of Enterobacter sp. strain EMC7.</title>
        <authorList>
            <person name="Barman P."/>
            <person name="Sinha S."/>
            <person name="Sen S."/>
            <person name="Chakraborty R."/>
        </authorList>
    </citation>
    <scope>NUCLEOTIDE SEQUENCE [LARGE SCALE GENOMIC DNA]</scope>
    <source>
        <strain evidence="3 4">EMC7</strain>
    </source>
</reference>
<feature type="chain" id="PRO_5044950348" evidence="2">
    <location>
        <begin position="31"/>
        <end position="438"/>
    </location>
</feature>
<keyword evidence="4" id="KW-1185">Reference proteome</keyword>
<organism evidence="3 4">
    <name type="scientific">Leclercia barmai</name>
    <dbReference type="NCBI Taxonomy" id="2785629"/>
    <lineage>
        <taxon>Bacteria</taxon>
        <taxon>Pseudomonadati</taxon>
        <taxon>Pseudomonadota</taxon>
        <taxon>Gammaproteobacteria</taxon>
        <taxon>Enterobacterales</taxon>
        <taxon>Enterobacteriaceae</taxon>
        <taxon>Leclercia</taxon>
    </lineage>
</organism>